<dbReference type="STRING" id="1798377.A2872_03630"/>
<reference evidence="1 2" key="1">
    <citation type="journal article" date="2016" name="Nat. Commun.">
        <title>Thousands of microbial genomes shed light on interconnected biogeochemical processes in an aquifer system.</title>
        <authorList>
            <person name="Anantharaman K."/>
            <person name="Brown C.T."/>
            <person name="Hug L.A."/>
            <person name="Sharon I."/>
            <person name="Castelle C.J."/>
            <person name="Probst A.J."/>
            <person name="Thomas B.C."/>
            <person name="Singh A."/>
            <person name="Wilkins M.J."/>
            <person name="Karaoz U."/>
            <person name="Brodie E.L."/>
            <person name="Williams K.H."/>
            <person name="Hubbard S.S."/>
            <person name="Banfield J.F."/>
        </authorList>
    </citation>
    <scope>NUCLEOTIDE SEQUENCE [LARGE SCALE GENOMIC DNA]</scope>
</reference>
<protein>
    <recommendedName>
        <fullName evidence="3">Type 4 fimbrial biogenesis protein PilX N-terminal domain-containing protein</fullName>
    </recommendedName>
</protein>
<evidence type="ECO:0000313" key="1">
    <source>
        <dbReference type="EMBL" id="OGG07384.1"/>
    </source>
</evidence>
<organism evidence="1 2">
    <name type="scientific">Candidatus Gottesmanbacteria bacterium RIFCSPHIGHO2_01_FULL_42_12</name>
    <dbReference type="NCBI Taxonomy" id="1798377"/>
    <lineage>
        <taxon>Bacteria</taxon>
        <taxon>Candidatus Gottesmaniibacteriota</taxon>
    </lineage>
</organism>
<proteinExistence type="predicted"/>
<accession>A0A1F5Z4Y5</accession>
<comment type="caution">
    <text evidence="1">The sequence shown here is derived from an EMBL/GenBank/DDBJ whole genome shotgun (WGS) entry which is preliminary data.</text>
</comment>
<evidence type="ECO:0008006" key="3">
    <source>
        <dbReference type="Google" id="ProtNLM"/>
    </source>
</evidence>
<name>A0A1F5Z4Y5_9BACT</name>
<dbReference type="Proteomes" id="UP000178681">
    <property type="component" value="Unassembled WGS sequence"/>
</dbReference>
<gene>
    <name evidence="1" type="ORF">A2872_03630</name>
</gene>
<dbReference type="EMBL" id="MFJG01000007">
    <property type="protein sequence ID" value="OGG07384.1"/>
    <property type="molecule type" value="Genomic_DNA"/>
</dbReference>
<evidence type="ECO:0000313" key="2">
    <source>
        <dbReference type="Proteomes" id="UP000178681"/>
    </source>
</evidence>
<dbReference type="AlphaFoldDB" id="A0A1F5Z4Y5"/>
<sequence>MKANKGQALVSLLILMVVMVMVTTVAVAAVLVNSQNTSKEEIGNLALAAAESGAENALLRILRDPYGYSGDELSLPNGTTVSILVPIGNFPKLVSAVGKSSYFTRTLKVGVNYSNNILSVTSWKESY</sequence>